<dbReference type="InterPro" id="IPR023366">
    <property type="entry name" value="ATP_synth_asu-like_sf"/>
</dbReference>
<dbReference type="PROSITE" id="PS51177">
    <property type="entry name" value="LUMAZINE_BIND"/>
    <property type="match status" value="2"/>
</dbReference>
<dbReference type="PANTHER" id="PTHR21098">
    <property type="entry name" value="RIBOFLAVIN SYNTHASE ALPHA CHAIN"/>
    <property type="match status" value="1"/>
</dbReference>
<comment type="pathway">
    <text evidence="3">Cofactor biosynthesis; riboflavin biosynthesis; riboflavin from 2-hydroxy-3-oxobutyl phosphate and 5-amino-6-(D-ribitylamino)uracil: step 2/2.</text>
</comment>
<dbReference type="InterPro" id="IPR001783">
    <property type="entry name" value="Lumazine-bd"/>
</dbReference>
<dbReference type="UniPathway" id="UPA00275">
    <property type="reaction ID" value="UER00405"/>
</dbReference>
<dbReference type="PIRSF" id="PIRSF000498">
    <property type="entry name" value="Riboflavin_syn_A"/>
    <property type="match status" value="1"/>
</dbReference>
<dbReference type="InterPro" id="IPR026017">
    <property type="entry name" value="Lumazine-bd_dom"/>
</dbReference>
<sequence>MYTGIVQGKETVLSLDKRNGFSTLAISNINHFFDDVFVGASVAINGTCLTVTQFKNDIVSFDISDFTSDVTTLKFLDVGDKVNIERSHQMHKENGGHSLYGHIEGVAKVVDFIETGETYQLIISIPEDNIKYFFHKGFIGLHGCSLTINGINEENKIIELNLIPETLRLTNLGNIKIGDLLNYEIDQTTRTIVDTVSRAINANKLMQ</sequence>
<dbReference type="GO" id="GO:0009231">
    <property type="term" value="P:riboflavin biosynthetic process"/>
    <property type="evidence" value="ECO:0007669"/>
    <property type="project" value="UniProtKB-UniPathway"/>
</dbReference>
<dbReference type="EC" id="2.5.1.9" evidence="4 8"/>
<dbReference type="NCBIfam" id="TIGR00187">
    <property type="entry name" value="ribE"/>
    <property type="match status" value="1"/>
</dbReference>
<dbReference type="EMBL" id="PUJV01000012">
    <property type="protein sequence ID" value="NHB97201.1"/>
    <property type="molecule type" value="Genomic_DNA"/>
</dbReference>
<evidence type="ECO:0000256" key="5">
    <source>
        <dbReference type="ARBA" id="ARBA00013950"/>
    </source>
</evidence>
<protein>
    <recommendedName>
        <fullName evidence="5 8">Riboflavin synthase</fullName>
        <ecNumber evidence="4 8">2.5.1.9</ecNumber>
    </recommendedName>
</protein>
<evidence type="ECO:0000256" key="4">
    <source>
        <dbReference type="ARBA" id="ARBA00012827"/>
    </source>
</evidence>
<accession>A0A7X5TKQ2</accession>
<feature type="repeat" description="Lumazine-binding" evidence="9">
    <location>
        <begin position="98"/>
        <end position="196"/>
    </location>
</feature>
<evidence type="ECO:0000256" key="3">
    <source>
        <dbReference type="ARBA" id="ARBA00004887"/>
    </source>
</evidence>
<dbReference type="AlphaFoldDB" id="A0A7X5TKQ2"/>
<evidence type="ECO:0000256" key="2">
    <source>
        <dbReference type="ARBA" id="ARBA00002803"/>
    </source>
</evidence>
<dbReference type="Gene3D" id="2.40.30.20">
    <property type="match status" value="2"/>
</dbReference>
<keyword evidence="6" id="KW-0686">Riboflavin biosynthesis</keyword>
<reference evidence="11 12" key="1">
    <citation type="submission" date="2018-02" db="EMBL/GenBank/DDBJ databases">
        <authorList>
            <person name="Machado R.A."/>
        </authorList>
    </citation>
    <scope>NUCLEOTIDE SEQUENCE [LARGE SCALE GENOMIC DNA]</scope>
    <source>
        <strain evidence="11 12">DSM 23271</strain>
    </source>
</reference>
<proteinExistence type="predicted"/>
<dbReference type="SUPFAM" id="SSF63380">
    <property type="entry name" value="Riboflavin synthase domain-like"/>
    <property type="match status" value="2"/>
</dbReference>
<dbReference type="PANTHER" id="PTHR21098:SF0">
    <property type="entry name" value="RIBOFLAVIN SYNTHASE"/>
    <property type="match status" value="1"/>
</dbReference>
<dbReference type="GO" id="GO:0005829">
    <property type="term" value="C:cytosol"/>
    <property type="evidence" value="ECO:0007669"/>
    <property type="project" value="TreeGrafter"/>
</dbReference>
<dbReference type="Proteomes" id="UP000547931">
    <property type="component" value="Unassembled WGS sequence"/>
</dbReference>
<dbReference type="RefSeq" id="WP_166289435.1">
    <property type="nucleotide sequence ID" value="NZ_CAWPIE010000012.1"/>
</dbReference>
<comment type="function">
    <text evidence="2">Catalyzes the dismutation of two molecules of 6,7-dimethyl-8-ribityllumazine, resulting in the formation of riboflavin and 5-amino-6-(D-ribitylamino)uracil.</text>
</comment>
<feature type="repeat" description="Lumazine-binding" evidence="9">
    <location>
        <begin position="1"/>
        <end position="97"/>
    </location>
</feature>
<feature type="domain" description="Lumazine-binding" evidence="10">
    <location>
        <begin position="1"/>
        <end position="97"/>
    </location>
</feature>
<evidence type="ECO:0000313" key="12">
    <source>
        <dbReference type="Proteomes" id="UP000547931"/>
    </source>
</evidence>
<dbReference type="InterPro" id="IPR017938">
    <property type="entry name" value="Riboflavin_synthase-like_b-brl"/>
</dbReference>
<name>A0A7X5TKQ2_9GAMM</name>
<evidence type="ECO:0000256" key="6">
    <source>
        <dbReference type="ARBA" id="ARBA00022619"/>
    </source>
</evidence>
<keyword evidence="12" id="KW-1185">Reference proteome</keyword>
<evidence type="ECO:0000256" key="7">
    <source>
        <dbReference type="ARBA" id="ARBA00022737"/>
    </source>
</evidence>
<dbReference type="GO" id="GO:0004746">
    <property type="term" value="F:riboflavin synthase activity"/>
    <property type="evidence" value="ECO:0007669"/>
    <property type="project" value="UniProtKB-UniRule"/>
</dbReference>
<dbReference type="NCBIfam" id="NF009566">
    <property type="entry name" value="PRK13020.1"/>
    <property type="match status" value="1"/>
</dbReference>
<feature type="domain" description="Lumazine-binding" evidence="10">
    <location>
        <begin position="98"/>
        <end position="196"/>
    </location>
</feature>
<evidence type="ECO:0000256" key="9">
    <source>
        <dbReference type="PROSITE-ProRule" id="PRU00524"/>
    </source>
</evidence>
<comment type="catalytic activity">
    <reaction evidence="1">
        <text>2 6,7-dimethyl-8-(1-D-ribityl)lumazine + H(+) = 5-amino-6-(D-ribitylamino)uracil + riboflavin</text>
        <dbReference type="Rhea" id="RHEA:20772"/>
        <dbReference type="ChEBI" id="CHEBI:15378"/>
        <dbReference type="ChEBI" id="CHEBI:15934"/>
        <dbReference type="ChEBI" id="CHEBI:57986"/>
        <dbReference type="ChEBI" id="CHEBI:58201"/>
        <dbReference type="EC" id="2.5.1.9"/>
    </reaction>
</comment>
<comment type="caution">
    <text evidence="11">The sequence shown here is derived from an EMBL/GenBank/DDBJ whole genome shotgun (WGS) entry which is preliminary data.</text>
</comment>
<organism evidence="11 12">
    <name type="scientific">Photorhabdus stackebrandtii</name>
    <dbReference type="NCBI Taxonomy" id="1123042"/>
    <lineage>
        <taxon>Bacteria</taxon>
        <taxon>Pseudomonadati</taxon>
        <taxon>Pseudomonadota</taxon>
        <taxon>Gammaproteobacteria</taxon>
        <taxon>Enterobacterales</taxon>
        <taxon>Morganellaceae</taxon>
        <taxon>Photorhabdus</taxon>
    </lineage>
</organism>
<evidence type="ECO:0000259" key="10">
    <source>
        <dbReference type="PROSITE" id="PS51177"/>
    </source>
</evidence>
<dbReference type="NCBIfam" id="NF006767">
    <property type="entry name" value="PRK09289.1"/>
    <property type="match status" value="1"/>
</dbReference>
<evidence type="ECO:0000256" key="1">
    <source>
        <dbReference type="ARBA" id="ARBA00000968"/>
    </source>
</evidence>
<evidence type="ECO:0000313" key="11">
    <source>
        <dbReference type="EMBL" id="NHB97201.1"/>
    </source>
</evidence>
<keyword evidence="7" id="KW-0677">Repeat</keyword>
<dbReference type="CDD" id="cd00402">
    <property type="entry name" value="Riboflavin_synthase_like"/>
    <property type="match status" value="1"/>
</dbReference>
<dbReference type="Pfam" id="PF00677">
    <property type="entry name" value="Lum_binding"/>
    <property type="match status" value="2"/>
</dbReference>
<evidence type="ECO:0000256" key="8">
    <source>
        <dbReference type="NCBIfam" id="TIGR00187"/>
    </source>
</evidence>
<gene>
    <name evidence="11" type="ORF">C5470_12575</name>
</gene>